<accession>A0A182EL75</accession>
<dbReference type="OrthoDB" id="5800633at2759"/>
<dbReference type="GO" id="GO:0016042">
    <property type="term" value="P:lipid catabolic process"/>
    <property type="evidence" value="ECO:0007669"/>
    <property type="project" value="InterPro"/>
</dbReference>
<dbReference type="SUPFAM" id="SSF53474">
    <property type="entry name" value="alpha/beta-Hydrolases"/>
    <property type="match status" value="1"/>
</dbReference>
<dbReference type="PANTHER" id="PTHR32015">
    <property type="entry name" value="FASTING INDUCED LIPASE"/>
    <property type="match status" value="1"/>
</dbReference>
<name>A0A182EL75_ONCOC</name>
<reference evidence="3" key="1">
    <citation type="submission" date="2016-06" db="UniProtKB">
        <authorList>
            <consortium name="WormBaseParasite"/>
        </authorList>
    </citation>
    <scope>IDENTIFICATION</scope>
</reference>
<protein>
    <submittedName>
        <fullName evidence="3">Lipase</fullName>
    </submittedName>
</protein>
<dbReference type="Gene3D" id="3.40.50.1820">
    <property type="entry name" value="alpha/beta hydrolase"/>
    <property type="match status" value="1"/>
</dbReference>
<dbReference type="Pfam" id="PF01674">
    <property type="entry name" value="Lipase_2"/>
    <property type="match status" value="1"/>
</dbReference>
<evidence type="ECO:0000313" key="2">
    <source>
        <dbReference type="Proteomes" id="UP000271087"/>
    </source>
</evidence>
<dbReference type="InterPro" id="IPR029058">
    <property type="entry name" value="AB_hydrolase_fold"/>
</dbReference>
<dbReference type="EMBL" id="UYRW01003943">
    <property type="protein sequence ID" value="VDM91852.1"/>
    <property type="molecule type" value="Genomic_DNA"/>
</dbReference>
<gene>
    <name evidence="1" type="ORF">NOO_LOCUS8864</name>
</gene>
<proteinExistence type="predicted"/>
<keyword evidence="2" id="KW-1185">Reference proteome</keyword>
<dbReference type="PANTHER" id="PTHR32015:SF5">
    <property type="entry name" value="LIPASE RELATED"/>
    <property type="match status" value="1"/>
</dbReference>
<organism evidence="3">
    <name type="scientific">Onchocerca ochengi</name>
    <name type="common">Filarial nematode worm</name>
    <dbReference type="NCBI Taxonomy" id="42157"/>
    <lineage>
        <taxon>Eukaryota</taxon>
        <taxon>Metazoa</taxon>
        <taxon>Ecdysozoa</taxon>
        <taxon>Nematoda</taxon>
        <taxon>Chromadorea</taxon>
        <taxon>Rhabditida</taxon>
        <taxon>Spirurina</taxon>
        <taxon>Spiruromorpha</taxon>
        <taxon>Filarioidea</taxon>
        <taxon>Onchocercidae</taxon>
        <taxon>Onchocerca</taxon>
    </lineage>
</organism>
<dbReference type="GO" id="GO:0016298">
    <property type="term" value="F:lipase activity"/>
    <property type="evidence" value="ECO:0007669"/>
    <property type="project" value="TreeGrafter"/>
</dbReference>
<evidence type="ECO:0000313" key="3">
    <source>
        <dbReference type="WBParaSite" id="nOo.2.0.1.t08864-RA"/>
    </source>
</evidence>
<dbReference type="InterPro" id="IPR002918">
    <property type="entry name" value="Lipase_EstA/Esterase_EstB"/>
</dbReference>
<dbReference type="Proteomes" id="UP000271087">
    <property type="component" value="Unassembled WGS sequence"/>
</dbReference>
<reference evidence="1 2" key="2">
    <citation type="submission" date="2018-08" db="EMBL/GenBank/DDBJ databases">
        <authorList>
            <person name="Laetsch R D."/>
            <person name="Stevens L."/>
            <person name="Kumar S."/>
            <person name="Blaxter L. M."/>
        </authorList>
    </citation>
    <scope>NUCLEOTIDE SEQUENCE [LARGE SCALE GENOMIC DNA]</scope>
</reference>
<evidence type="ECO:0000313" key="1">
    <source>
        <dbReference type="EMBL" id="VDM91852.1"/>
    </source>
</evidence>
<dbReference type="AlphaFoldDB" id="A0A182EL75"/>
<sequence>MLKQVLFCEIIRLINAYFTNDFNFWLTKVYGSDVQATLDRSDLGPSGSFGGKRYRNQKLTKNPIIFVHGVSNTAGEQPLVGASYFLSSGYDWSELYGTTYASGSEGNPMQWVKYSMDCKYVKQVRALIVAVRLYTGRSVNIIAYSLGVPISRKAILGGLCVDTEENLGNSLTNSIDTFIGIAGPNHGVKLKIGETNIPACMFSLLPICNQQTGLFSGLCPKESTFLTNINSVAGYEGRYIFTIYSKNDQIIGYDICGMVPSFIHFAT</sequence>
<dbReference type="WBParaSite" id="nOo.2.0.1.t08864-RA">
    <property type="protein sequence ID" value="nOo.2.0.1.t08864-RA"/>
    <property type="gene ID" value="nOo.2.0.1.g08864"/>
</dbReference>